<reference evidence="4 5" key="1">
    <citation type="submission" date="2023-07" db="EMBL/GenBank/DDBJ databases">
        <title>Sorghum-associated microbial communities from plants grown in Nebraska, USA.</title>
        <authorList>
            <person name="Schachtman D."/>
        </authorList>
    </citation>
    <scope>NUCLEOTIDE SEQUENCE [LARGE SCALE GENOMIC DNA]</scope>
    <source>
        <strain evidence="4 5">CC258</strain>
    </source>
</reference>
<feature type="chain" id="PRO_5046745787" evidence="3">
    <location>
        <begin position="26"/>
        <end position="569"/>
    </location>
</feature>
<gene>
    <name evidence="4" type="ORF">J2736_003037</name>
</gene>
<dbReference type="InterPro" id="IPR050490">
    <property type="entry name" value="Bact_solute-bd_prot1"/>
</dbReference>
<evidence type="ECO:0000256" key="3">
    <source>
        <dbReference type="SAM" id="SignalP"/>
    </source>
</evidence>
<comment type="caution">
    <text evidence="4">The sequence shown here is derived from an EMBL/GenBank/DDBJ whole genome shotgun (WGS) entry which is preliminary data.</text>
</comment>
<dbReference type="SUPFAM" id="SSF53850">
    <property type="entry name" value="Periplasmic binding protein-like II"/>
    <property type="match status" value="1"/>
</dbReference>
<evidence type="ECO:0000313" key="4">
    <source>
        <dbReference type="EMBL" id="MDR6551848.1"/>
    </source>
</evidence>
<name>A0ABU1NWI9_9BACL</name>
<feature type="signal peptide" evidence="3">
    <location>
        <begin position="1"/>
        <end position="25"/>
    </location>
</feature>
<feature type="region of interest" description="Disordered" evidence="2">
    <location>
        <begin position="32"/>
        <end position="57"/>
    </location>
</feature>
<dbReference type="Proteomes" id="UP001267290">
    <property type="component" value="Unassembled WGS sequence"/>
</dbReference>
<organism evidence="4 5">
    <name type="scientific">Paenibacillus qinlingensis</name>
    <dbReference type="NCBI Taxonomy" id="1837343"/>
    <lineage>
        <taxon>Bacteria</taxon>
        <taxon>Bacillati</taxon>
        <taxon>Bacillota</taxon>
        <taxon>Bacilli</taxon>
        <taxon>Bacillales</taxon>
        <taxon>Paenibacillaceae</taxon>
        <taxon>Paenibacillus</taxon>
    </lineage>
</organism>
<feature type="compositionally biased region" description="Low complexity" evidence="2">
    <location>
        <begin position="32"/>
        <end position="54"/>
    </location>
</feature>
<dbReference type="PANTHER" id="PTHR43649">
    <property type="entry name" value="ARABINOSE-BINDING PROTEIN-RELATED"/>
    <property type="match status" value="1"/>
</dbReference>
<keyword evidence="5" id="KW-1185">Reference proteome</keyword>
<evidence type="ECO:0000313" key="5">
    <source>
        <dbReference type="Proteomes" id="UP001267290"/>
    </source>
</evidence>
<accession>A0ABU1NWI9</accession>
<dbReference type="Gene3D" id="3.40.190.10">
    <property type="entry name" value="Periplasmic binding protein-like II"/>
    <property type="match status" value="3"/>
</dbReference>
<keyword evidence="1 3" id="KW-0732">Signal</keyword>
<dbReference type="RefSeq" id="WP_310499404.1">
    <property type="nucleotide sequence ID" value="NZ_JAVDSB010000004.1"/>
</dbReference>
<evidence type="ECO:0000256" key="2">
    <source>
        <dbReference type="SAM" id="MobiDB-lite"/>
    </source>
</evidence>
<proteinExistence type="predicted"/>
<dbReference type="PANTHER" id="PTHR43649:SF33">
    <property type="entry name" value="POLYGALACTURONAN_RHAMNOGALACTURONAN-BINDING PROTEIN YTCQ"/>
    <property type="match status" value="1"/>
</dbReference>
<dbReference type="PROSITE" id="PS51257">
    <property type="entry name" value="PROKAR_LIPOPROTEIN"/>
    <property type="match status" value="1"/>
</dbReference>
<protein>
    <submittedName>
        <fullName evidence="4">Aldouronate transport system substrate-binding protein</fullName>
    </submittedName>
</protein>
<evidence type="ECO:0000256" key="1">
    <source>
        <dbReference type="ARBA" id="ARBA00022729"/>
    </source>
</evidence>
<sequence>MYIGNKKFGAASVGTLLALSLIASACSKSENLPAPSSSASGNPSGSPSPSAAASVGPLGKYNPPIEVSTVRSVDATMKYAEGDSIDSNIWTKIFENDYGIKVKNVWSVDASQYHQKLNVSVASGDLPDFLEVNKEEMKRLIDADMLEDLTKVWAQYATPYLKNVLNQDGSVGFKAATVGGKLLGIPRTYSNGGTSTAPMLYVRTDWLQKLNLPEPKTMDDVFKTATAFAKQDPDGNGKADTIGLALNKDFMDGGHGSLNGFFNGYHAYVDLFVKDAGGKLVYSSVQKELKEPLKKLQQLYKDGVIDKEFGVKPATKIQEDVAAGRVGLAYGTVADGGFIQKENHTKDPKAQWKGYPLISADAQPAIPQLNDTANTFYVVKKGSKHPEAVIQLANIYINRYYETSYAPNPNPFITDSKTGIFPGKYAPVIIDPLNTNLEAFRKVQEALKKGDGSKLEFPATIHFERLSKFKAGDDTMWFSNMVFGADGTFSVIDKYDQAKLGQYNLFLGSATPAMSEKLPTLKKKIYETYTKIIMGDASIDDFDKFADEFKKLGGDAIEKEVNDWYSKNK</sequence>
<dbReference type="EMBL" id="JAVDSB010000004">
    <property type="protein sequence ID" value="MDR6551848.1"/>
    <property type="molecule type" value="Genomic_DNA"/>
</dbReference>